<dbReference type="SUPFAM" id="SSF50814">
    <property type="entry name" value="Lipocalins"/>
    <property type="match status" value="1"/>
</dbReference>
<dbReference type="AlphaFoldDB" id="E3M105"/>
<accession>E3M105</accession>
<name>E3M105_CAERE</name>
<reference evidence="1" key="1">
    <citation type="submission" date="2007-07" db="EMBL/GenBank/DDBJ databases">
        <title>PCAP assembly of the Caenorhabditis remanei genome.</title>
        <authorList>
            <consortium name="The Caenorhabditis remanei Sequencing Consortium"/>
            <person name="Wilson R.K."/>
        </authorList>
    </citation>
    <scope>NUCLEOTIDE SEQUENCE [LARGE SCALE GENOMIC DNA]</scope>
    <source>
        <strain evidence="1">PB4641</strain>
    </source>
</reference>
<gene>
    <name evidence="1" type="ORF">CRE_06697</name>
</gene>
<protein>
    <submittedName>
        <fullName evidence="1">Uncharacterized protein</fullName>
    </submittedName>
</protein>
<keyword evidence="2" id="KW-1185">Reference proteome</keyword>
<proteinExistence type="predicted"/>
<dbReference type="eggNOG" id="ENOG502TJPE">
    <property type="taxonomic scope" value="Eukaryota"/>
</dbReference>
<sequence length="422" mass="49485">MFRFFSEGVNGEVNEKLNKLSEGLEEMKKEKEKNEISAEETRRIEAEEQENLKKWILKQESNDEFLLEEIKRTDKEIECEKSAQRSFMRALFMEMKDCREDCNAFGTRVFNEISNLRSDIKELRKLFTSREKERLEKPIKYDQSVSNNEALVSTSDTDSGNGESDFNRMMMKMTKSYDNEEYIREYRTTVKRLEKSVISLHEECTEIRITLDNFKLEFEAMRREQAEKLVSIEQTFRKELEALRNEMLSEKRSESQDIKVILQEALTHPKIIVPIQKSESTSSALKPKSKIPPKDAPIQEAIIGEWKLVSHDKLHNFCEKNKKYKHEVHLENVKFTIDDGKLTSYAFNGKSYVKLKSKAMKKGNNKKNYWHVENDVIKSFDSNGIVDPKASEYSSRYIKKGQLIITNEIGGINCTRVFQRIK</sequence>
<dbReference type="Proteomes" id="UP000008281">
    <property type="component" value="Unassembled WGS sequence"/>
</dbReference>
<evidence type="ECO:0000313" key="1">
    <source>
        <dbReference type="EMBL" id="EFO88771.1"/>
    </source>
</evidence>
<dbReference type="EMBL" id="DS268421">
    <property type="protein sequence ID" value="EFO88771.1"/>
    <property type="molecule type" value="Genomic_DNA"/>
</dbReference>
<organism evidence="2">
    <name type="scientific">Caenorhabditis remanei</name>
    <name type="common">Caenorhabditis vulgaris</name>
    <dbReference type="NCBI Taxonomy" id="31234"/>
    <lineage>
        <taxon>Eukaryota</taxon>
        <taxon>Metazoa</taxon>
        <taxon>Ecdysozoa</taxon>
        <taxon>Nematoda</taxon>
        <taxon>Chromadorea</taxon>
        <taxon>Rhabditida</taxon>
        <taxon>Rhabditina</taxon>
        <taxon>Rhabditomorpha</taxon>
        <taxon>Rhabditoidea</taxon>
        <taxon>Rhabditidae</taxon>
        <taxon>Peloderinae</taxon>
        <taxon>Caenorhabditis</taxon>
    </lineage>
</organism>
<evidence type="ECO:0000313" key="2">
    <source>
        <dbReference type="Proteomes" id="UP000008281"/>
    </source>
</evidence>
<dbReference type="HOGENOM" id="CLU_650911_0_0_1"/>
<dbReference type="OMA" id="HEECTEI"/>
<dbReference type="OrthoDB" id="5815713at2759"/>
<dbReference type="InterPro" id="IPR012674">
    <property type="entry name" value="Calycin"/>
</dbReference>